<reference evidence="2 3" key="1">
    <citation type="submission" date="2019-07" db="EMBL/GenBank/DDBJ databases">
        <title>Sphingomonas solaris sp. nov., isolated from a solar panel from Boston, Massachusetts.</title>
        <authorList>
            <person name="Tanner K."/>
            <person name="Pascual J."/>
            <person name="Mancuso C."/>
            <person name="Pereto J."/>
            <person name="Khalil A."/>
            <person name="Vilanova C."/>
        </authorList>
    </citation>
    <scope>NUCLEOTIDE SEQUENCE [LARGE SCALE GENOMIC DNA]</scope>
    <source>
        <strain evidence="2 3">R4DWN</strain>
    </source>
</reference>
<dbReference type="RefSeq" id="WP_145154534.1">
    <property type="nucleotide sequence ID" value="NZ_VNIM01000090.1"/>
</dbReference>
<dbReference type="InterPro" id="IPR027417">
    <property type="entry name" value="P-loop_NTPase"/>
</dbReference>
<sequence length="245" mass="25953">MATVAVYNLKGGVGKTSVAVNLAWAGATLGGHRTLLWDLDGQASASWILAPDHVATEGADAGAVLACDIPPSDLILPTGFERLDLLPADASLHGLDHIFAQIDRERRLRQLLDTLNDSYDLIVLDCPPGLGATSSQVIRAASTILLPMIPSPLSNRALVELQTHLSRGGEELPPIVPVFTMVDMRRAAHRAAIENGPGYPVIPMASAIEMMGERNAPIGVYAPRSAAAQAFDSLWYAVSPHLTVA</sequence>
<dbReference type="Proteomes" id="UP000318681">
    <property type="component" value="Unassembled WGS sequence"/>
</dbReference>
<dbReference type="Pfam" id="PF13614">
    <property type="entry name" value="AAA_31"/>
    <property type="match status" value="1"/>
</dbReference>
<protein>
    <submittedName>
        <fullName evidence="2">ParA family protein</fullName>
    </submittedName>
</protein>
<keyword evidence="3" id="KW-1185">Reference proteome</keyword>
<comment type="caution">
    <text evidence="2">The sequence shown here is derived from an EMBL/GenBank/DDBJ whole genome shotgun (WGS) entry which is preliminary data.</text>
</comment>
<dbReference type="AlphaFoldDB" id="A0A558QWB5"/>
<gene>
    <name evidence="2" type="ORF">FOY91_17035</name>
</gene>
<dbReference type="InterPro" id="IPR050678">
    <property type="entry name" value="DNA_Partitioning_ATPase"/>
</dbReference>
<dbReference type="PANTHER" id="PTHR13696:SF52">
    <property type="entry name" value="PARA FAMILY PROTEIN CT_582"/>
    <property type="match status" value="1"/>
</dbReference>
<dbReference type="InterPro" id="IPR025669">
    <property type="entry name" value="AAA_dom"/>
</dbReference>
<dbReference type="EMBL" id="VNIM01000090">
    <property type="protein sequence ID" value="TVV71362.1"/>
    <property type="molecule type" value="Genomic_DNA"/>
</dbReference>
<evidence type="ECO:0000313" key="2">
    <source>
        <dbReference type="EMBL" id="TVV71362.1"/>
    </source>
</evidence>
<feature type="domain" description="AAA" evidence="1">
    <location>
        <begin position="2"/>
        <end position="164"/>
    </location>
</feature>
<proteinExistence type="predicted"/>
<dbReference type="OrthoDB" id="9804460at2"/>
<name>A0A558QWB5_9SPHN</name>
<dbReference type="PANTHER" id="PTHR13696">
    <property type="entry name" value="P-LOOP CONTAINING NUCLEOSIDE TRIPHOSPHATE HYDROLASE"/>
    <property type="match status" value="1"/>
</dbReference>
<dbReference type="Gene3D" id="3.40.50.300">
    <property type="entry name" value="P-loop containing nucleotide triphosphate hydrolases"/>
    <property type="match status" value="1"/>
</dbReference>
<organism evidence="2 3">
    <name type="scientific">Alterirhizorhabdus solaris</name>
    <dbReference type="NCBI Taxonomy" id="2529389"/>
    <lineage>
        <taxon>Bacteria</taxon>
        <taxon>Pseudomonadati</taxon>
        <taxon>Pseudomonadota</taxon>
        <taxon>Alphaproteobacteria</taxon>
        <taxon>Sphingomonadales</taxon>
        <taxon>Rhizorhabdaceae</taxon>
        <taxon>Alterirhizorhabdus</taxon>
    </lineage>
</organism>
<evidence type="ECO:0000259" key="1">
    <source>
        <dbReference type="Pfam" id="PF13614"/>
    </source>
</evidence>
<dbReference type="CDD" id="cd02042">
    <property type="entry name" value="ParAB_family"/>
    <property type="match status" value="1"/>
</dbReference>
<evidence type="ECO:0000313" key="3">
    <source>
        <dbReference type="Proteomes" id="UP000318681"/>
    </source>
</evidence>
<dbReference type="SUPFAM" id="SSF52540">
    <property type="entry name" value="P-loop containing nucleoside triphosphate hydrolases"/>
    <property type="match status" value="1"/>
</dbReference>
<accession>A0A558QWB5</accession>